<evidence type="ECO:0000256" key="10">
    <source>
        <dbReference type="SAM" id="MobiDB-lite"/>
    </source>
</evidence>
<dbReference type="CDD" id="cd08922">
    <property type="entry name" value="FHb-globin"/>
    <property type="match status" value="1"/>
</dbReference>
<evidence type="ECO:0000256" key="7">
    <source>
        <dbReference type="ARBA" id="ARBA00023027"/>
    </source>
</evidence>
<dbReference type="Gene3D" id="1.10.490.10">
    <property type="entry name" value="Globins"/>
    <property type="match status" value="1"/>
</dbReference>
<dbReference type="GO" id="GO:0046210">
    <property type="term" value="P:nitric oxide catabolic process"/>
    <property type="evidence" value="ECO:0007669"/>
    <property type="project" value="TreeGrafter"/>
</dbReference>
<dbReference type="PROSITE" id="PS01033">
    <property type="entry name" value="GLOBIN"/>
    <property type="match status" value="1"/>
</dbReference>
<dbReference type="PANTHER" id="PTHR43396:SF3">
    <property type="entry name" value="FLAVOHEMOPROTEIN"/>
    <property type="match status" value="1"/>
</dbReference>
<feature type="compositionally biased region" description="Basic and acidic residues" evidence="10">
    <location>
        <begin position="433"/>
        <end position="444"/>
    </location>
</feature>
<dbReference type="GO" id="GO:0009636">
    <property type="term" value="P:response to toxic substance"/>
    <property type="evidence" value="ECO:0007669"/>
    <property type="project" value="UniProtKB-KW"/>
</dbReference>
<dbReference type="Pfam" id="PF00175">
    <property type="entry name" value="NAD_binding_1"/>
    <property type="match status" value="1"/>
</dbReference>
<evidence type="ECO:0000313" key="13">
    <source>
        <dbReference type="EMBL" id="KAH7021093.1"/>
    </source>
</evidence>
<accession>A0A9P8XVT2</accession>
<gene>
    <name evidence="13" type="ORF">B0I36DRAFT_251829</name>
</gene>
<dbReference type="GO" id="GO:0020037">
    <property type="term" value="F:heme binding"/>
    <property type="evidence" value="ECO:0007669"/>
    <property type="project" value="InterPro"/>
</dbReference>
<evidence type="ECO:0000259" key="11">
    <source>
        <dbReference type="PROSITE" id="PS01033"/>
    </source>
</evidence>
<dbReference type="Gene3D" id="3.40.50.80">
    <property type="entry name" value="Nucleotide-binding domain of ferredoxin-NADP reductase (FNR) module"/>
    <property type="match status" value="1"/>
</dbReference>
<dbReference type="EMBL" id="JAGTJQ010000010">
    <property type="protein sequence ID" value="KAH7021093.1"/>
    <property type="molecule type" value="Genomic_DNA"/>
</dbReference>
<dbReference type="RefSeq" id="XP_046007294.1">
    <property type="nucleotide sequence ID" value="XM_046150644.1"/>
</dbReference>
<dbReference type="PANTHER" id="PTHR43396">
    <property type="entry name" value="FLAVOHEMOPROTEIN"/>
    <property type="match status" value="1"/>
</dbReference>
<dbReference type="GO" id="GO:0019825">
    <property type="term" value="F:oxygen binding"/>
    <property type="evidence" value="ECO:0007669"/>
    <property type="project" value="InterPro"/>
</dbReference>
<comment type="catalytic activity">
    <reaction evidence="8">
        <text>2 nitric oxide + NADH + 2 O2 = 2 nitrate + NAD(+) + H(+)</text>
        <dbReference type="Rhea" id="RHEA:19469"/>
        <dbReference type="ChEBI" id="CHEBI:15378"/>
        <dbReference type="ChEBI" id="CHEBI:15379"/>
        <dbReference type="ChEBI" id="CHEBI:16480"/>
        <dbReference type="ChEBI" id="CHEBI:17632"/>
        <dbReference type="ChEBI" id="CHEBI:57540"/>
        <dbReference type="ChEBI" id="CHEBI:57945"/>
        <dbReference type="EC" id="1.14.12.17"/>
    </reaction>
</comment>
<dbReference type="CDD" id="cd06184">
    <property type="entry name" value="flavohem_like_fad_nad_binding"/>
    <property type="match status" value="1"/>
</dbReference>
<evidence type="ECO:0000256" key="8">
    <source>
        <dbReference type="ARBA" id="ARBA00048649"/>
    </source>
</evidence>
<dbReference type="PROSITE" id="PS51384">
    <property type="entry name" value="FAD_FR"/>
    <property type="match status" value="1"/>
</dbReference>
<dbReference type="Pfam" id="PF00042">
    <property type="entry name" value="Globin"/>
    <property type="match status" value="1"/>
</dbReference>
<dbReference type="AlphaFoldDB" id="A0A9P8XVT2"/>
<keyword evidence="3" id="KW-0216">Detoxification</keyword>
<name>A0A9P8XVT2_9PEZI</name>
<dbReference type="InterPro" id="IPR000778">
    <property type="entry name" value="Cyt_b245_heavy_chain"/>
</dbReference>
<keyword evidence="14" id="KW-1185">Reference proteome</keyword>
<comment type="catalytic activity">
    <reaction evidence="9">
        <text>2 nitric oxide + NADPH + 2 O2 = 2 nitrate + NADP(+) + H(+)</text>
        <dbReference type="Rhea" id="RHEA:19465"/>
        <dbReference type="ChEBI" id="CHEBI:15378"/>
        <dbReference type="ChEBI" id="CHEBI:15379"/>
        <dbReference type="ChEBI" id="CHEBI:16480"/>
        <dbReference type="ChEBI" id="CHEBI:17632"/>
        <dbReference type="ChEBI" id="CHEBI:57783"/>
        <dbReference type="ChEBI" id="CHEBI:58349"/>
        <dbReference type="EC" id="1.14.12.17"/>
    </reaction>
</comment>
<evidence type="ECO:0000256" key="9">
    <source>
        <dbReference type="ARBA" id="ARBA00049433"/>
    </source>
</evidence>
<dbReference type="FunFam" id="1.10.490.10:FF:000003">
    <property type="entry name" value="Flavohemoprotein"/>
    <property type="match status" value="1"/>
</dbReference>
<keyword evidence="6" id="KW-0408">Iron</keyword>
<dbReference type="SUPFAM" id="SSF46458">
    <property type="entry name" value="Globin-like"/>
    <property type="match status" value="1"/>
</dbReference>
<dbReference type="InterPro" id="IPR017938">
    <property type="entry name" value="Riboflavin_synthase-like_b-brl"/>
</dbReference>
<dbReference type="InterPro" id="IPR000971">
    <property type="entry name" value="Globin"/>
</dbReference>
<protein>
    <recommendedName>
        <fullName evidence="2">nitric oxide dioxygenase</fullName>
        <ecNumber evidence="2">1.14.12.17</ecNumber>
    </recommendedName>
</protein>
<evidence type="ECO:0000256" key="5">
    <source>
        <dbReference type="ARBA" id="ARBA00022723"/>
    </source>
</evidence>
<keyword evidence="5" id="KW-0479">Metal-binding</keyword>
<evidence type="ECO:0000313" key="14">
    <source>
        <dbReference type="Proteomes" id="UP000756346"/>
    </source>
</evidence>
<keyword evidence="4" id="KW-0349">Heme</keyword>
<feature type="region of interest" description="Disordered" evidence="10">
    <location>
        <begin position="415"/>
        <end position="445"/>
    </location>
</feature>
<dbReference type="GO" id="GO:0016020">
    <property type="term" value="C:membrane"/>
    <property type="evidence" value="ECO:0007669"/>
    <property type="project" value="InterPro"/>
</dbReference>
<evidence type="ECO:0000256" key="1">
    <source>
        <dbReference type="ARBA" id="ARBA00006401"/>
    </source>
</evidence>
<comment type="similarity">
    <text evidence="1">In the C-terminal section; belongs to the flavoprotein pyridine nucleotide cytochrome reductase family.</text>
</comment>
<evidence type="ECO:0000256" key="3">
    <source>
        <dbReference type="ARBA" id="ARBA00022575"/>
    </source>
</evidence>
<reference evidence="13" key="1">
    <citation type="journal article" date="2021" name="Nat. Commun.">
        <title>Genetic determinants of endophytism in the Arabidopsis root mycobiome.</title>
        <authorList>
            <person name="Mesny F."/>
            <person name="Miyauchi S."/>
            <person name="Thiergart T."/>
            <person name="Pickel B."/>
            <person name="Atanasova L."/>
            <person name="Karlsson M."/>
            <person name="Huettel B."/>
            <person name="Barry K.W."/>
            <person name="Haridas S."/>
            <person name="Chen C."/>
            <person name="Bauer D."/>
            <person name="Andreopoulos W."/>
            <person name="Pangilinan J."/>
            <person name="LaButti K."/>
            <person name="Riley R."/>
            <person name="Lipzen A."/>
            <person name="Clum A."/>
            <person name="Drula E."/>
            <person name="Henrissat B."/>
            <person name="Kohler A."/>
            <person name="Grigoriev I.V."/>
            <person name="Martin F.M."/>
            <person name="Hacquard S."/>
        </authorList>
    </citation>
    <scope>NUCLEOTIDE SEQUENCE</scope>
    <source>
        <strain evidence="13">MPI-CAGE-CH-0230</strain>
    </source>
</reference>
<dbReference type="GO" id="GO:0046872">
    <property type="term" value="F:metal ion binding"/>
    <property type="evidence" value="ECO:0007669"/>
    <property type="project" value="UniProtKB-KW"/>
</dbReference>
<dbReference type="OrthoDB" id="436496at2759"/>
<proteinExistence type="inferred from homology"/>
<dbReference type="GO" id="GO:0008941">
    <property type="term" value="F:nitric oxide dioxygenase NAD(P)H activity"/>
    <property type="evidence" value="ECO:0007669"/>
    <property type="project" value="UniProtKB-EC"/>
</dbReference>
<feature type="domain" description="FAD-binding FR-type" evidence="12">
    <location>
        <begin position="174"/>
        <end position="316"/>
    </location>
</feature>
<feature type="domain" description="Globin" evidence="11">
    <location>
        <begin position="10"/>
        <end position="148"/>
    </location>
</feature>
<dbReference type="Proteomes" id="UP000756346">
    <property type="component" value="Unassembled WGS sequence"/>
</dbReference>
<dbReference type="GeneID" id="70180190"/>
<evidence type="ECO:0000256" key="6">
    <source>
        <dbReference type="ARBA" id="ARBA00023004"/>
    </source>
</evidence>
<dbReference type="InterPro" id="IPR001433">
    <property type="entry name" value="OxRdtase_FAD/NAD-bd"/>
</dbReference>
<dbReference type="InterPro" id="IPR012292">
    <property type="entry name" value="Globin/Proto"/>
</dbReference>
<dbReference type="SUPFAM" id="SSF52343">
    <property type="entry name" value="Ferredoxin reductase-like, C-terminal NADP-linked domain"/>
    <property type="match status" value="1"/>
</dbReference>
<dbReference type="EC" id="1.14.12.17" evidence="2"/>
<evidence type="ECO:0000256" key="4">
    <source>
        <dbReference type="ARBA" id="ARBA00022617"/>
    </source>
</evidence>
<dbReference type="SUPFAM" id="SSF63380">
    <property type="entry name" value="Riboflavin synthase domain-like"/>
    <property type="match status" value="1"/>
</dbReference>
<dbReference type="PRINTS" id="PR00466">
    <property type="entry name" value="GP91PHOX"/>
</dbReference>
<feature type="region of interest" description="Disordered" evidence="10">
    <location>
        <begin position="355"/>
        <end position="383"/>
    </location>
</feature>
<dbReference type="GO" id="GO:0071949">
    <property type="term" value="F:FAD binding"/>
    <property type="evidence" value="ECO:0007669"/>
    <property type="project" value="TreeGrafter"/>
</dbReference>
<dbReference type="Gene3D" id="2.40.30.10">
    <property type="entry name" value="Translation factors"/>
    <property type="match status" value="1"/>
</dbReference>
<sequence>MAVESIPKPSMTPEQVAIVKSTAPILKEHGVAITTHFYAAMLAAHPSLHNIFNRANQATGDQPRALASLVFAFAAHADDLPALEPAIRRVVHRHVSLQVQPAHYPIVGEFLIAAVAHILGPDTVTPAVADAWTAAYAVLADIFVSAEADMYRDNQDRVDPVTAHKIWPTPAGHDGWRPFVIQRRVNESPDGRIVSFYLVPQDALPSSSDEGLGPKQHQPLPTFLPGQYISIRVPVPEHGGGKILQPRQYSLSDAPGKDYYRITVKRDVEQHVVAESQQGHHPQVRPAGLVSNILHDNYKEGDIVEVTYPMGEFYPPSKNDEDVLPNGAEKPMVLISAGVGITPVMSILNTVLAAANGSSSEGGGAKRPSSRRSRSSRKAPITWIHGSHSTTARAFHEHVAEVVSAHPGVVSAHLFLTVPPGDSSNTENGVQGREGEGQGHERQKGGLFLDDPTAEYFVCGPRGFMDAVRDYLVEKNGVDEARVFREVFGTGS</sequence>
<dbReference type="InterPro" id="IPR039261">
    <property type="entry name" value="FNR_nucleotide-bd"/>
</dbReference>
<comment type="caution">
    <text evidence="13">The sequence shown here is derived from an EMBL/GenBank/DDBJ whole genome shotgun (WGS) entry which is preliminary data.</text>
</comment>
<keyword evidence="7" id="KW-0520">NAD</keyword>
<evidence type="ECO:0000259" key="12">
    <source>
        <dbReference type="PROSITE" id="PS51384"/>
    </source>
</evidence>
<evidence type="ECO:0000256" key="2">
    <source>
        <dbReference type="ARBA" id="ARBA00012229"/>
    </source>
</evidence>
<dbReference type="InterPro" id="IPR017927">
    <property type="entry name" value="FAD-bd_FR_type"/>
</dbReference>
<organism evidence="13 14">
    <name type="scientific">Microdochium trichocladiopsis</name>
    <dbReference type="NCBI Taxonomy" id="1682393"/>
    <lineage>
        <taxon>Eukaryota</taxon>
        <taxon>Fungi</taxon>
        <taxon>Dikarya</taxon>
        <taxon>Ascomycota</taxon>
        <taxon>Pezizomycotina</taxon>
        <taxon>Sordariomycetes</taxon>
        <taxon>Xylariomycetidae</taxon>
        <taxon>Xylariales</taxon>
        <taxon>Microdochiaceae</taxon>
        <taxon>Microdochium</taxon>
    </lineage>
</organism>
<feature type="compositionally biased region" description="Basic residues" evidence="10">
    <location>
        <begin position="368"/>
        <end position="377"/>
    </location>
</feature>
<dbReference type="InterPro" id="IPR009050">
    <property type="entry name" value="Globin-like_sf"/>
</dbReference>
<dbReference type="GO" id="GO:0071500">
    <property type="term" value="P:cellular response to nitrosative stress"/>
    <property type="evidence" value="ECO:0007669"/>
    <property type="project" value="TreeGrafter"/>
</dbReference>